<dbReference type="AlphaFoldDB" id="A0A1I0NV22"/>
<dbReference type="STRING" id="355548.SAMN04487945_1171"/>
<dbReference type="RefSeq" id="WP_089668417.1">
    <property type="nucleotide sequence ID" value="NZ_FOJA01000001.1"/>
</dbReference>
<keyword evidence="1" id="KW-0812">Transmembrane</keyword>
<feature type="transmembrane region" description="Helical" evidence="1">
    <location>
        <begin position="52"/>
        <end position="75"/>
    </location>
</feature>
<evidence type="ECO:0000313" key="3">
    <source>
        <dbReference type="Proteomes" id="UP000198518"/>
    </source>
</evidence>
<evidence type="ECO:0000313" key="2">
    <source>
        <dbReference type="EMBL" id="SEW05505.1"/>
    </source>
</evidence>
<reference evidence="2 3" key="1">
    <citation type="submission" date="2016-10" db="EMBL/GenBank/DDBJ databases">
        <authorList>
            <person name="de Groot N.N."/>
        </authorList>
    </citation>
    <scope>NUCLEOTIDE SEQUENCE [LARGE SCALE GENOMIC DNA]</scope>
    <source>
        <strain evidence="2 3">CGMCC 1.5337</strain>
    </source>
</reference>
<keyword evidence="1" id="KW-0472">Membrane</keyword>
<dbReference type="OrthoDB" id="383808at2157"/>
<protein>
    <submittedName>
        <fullName evidence="2">Uncharacterized protein</fullName>
    </submittedName>
</protein>
<sequence length="84" mass="9393">MPRLTHSLAETWTAATTFESTRVRAAVLVATIVCSFPVTWELSELWEQEFGYSSLATVVSTIVVFFAVYAVFGYVSTFATDREE</sequence>
<name>A0A1I0NV22_9EURY</name>
<evidence type="ECO:0000256" key="1">
    <source>
        <dbReference type="SAM" id="Phobius"/>
    </source>
</evidence>
<gene>
    <name evidence="2" type="ORF">SAMN04487945_1171</name>
</gene>
<keyword evidence="3" id="KW-1185">Reference proteome</keyword>
<dbReference type="Proteomes" id="UP000198518">
    <property type="component" value="Unassembled WGS sequence"/>
</dbReference>
<keyword evidence="1" id="KW-1133">Transmembrane helix</keyword>
<proteinExistence type="predicted"/>
<organism evidence="2 3">
    <name type="scientific">Halobacterium jilantaiense</name>
    <dbReference type="NCBI Taxonomy" id="355548"/>
    <lineage>
        <taxon>Archaea</taxon>
        <taxon>Methanobacteriati</taxon>
        <taxon>Methanobacteriota</taxon>
        <taxon>Stenosarchaea group</taxon>
        <taxon>Halobacteria</taxon>
        <taxon>Halobacteriales</taxon>
        <taxon>Halobacteriaceae</taxon>
        <taxon>Halobacterium</taxon>
    </lineage>
</organism>
<accession>A0A1I0NV22</accession>
<dbReference type="EMBL" id="FOJA01000001">
    <property type="protein sequence ID" value="SEW05505.1"/>
    <property type="molecule type" value="Genomic_DNA"/>
</dbReference>
<feature type="transmembrane region" description="Helical" evidence="1">
    <location>
        <begin position="21"/>
        <end position="40"/>
    </location>
</feature>